<evidence type="ECO:0000313" key="6">
    <source>
        <dbReference type="EMBL" id="KAF2266510.1"/>
    </source>
</evidence>
<dbReference type="InterPro" id="IPR001077">
    <property type="entry name" value="COMT_C"/>
</dbReference>
<dbReference type="GO" id="GO:0008171">
    <property type="term" value="F:O-methyltransferase activity"/>
    <property type="evidence" value="ECO:0007669"/>
    <property type="project" value="InterPro"/>
</dbReference>
<dbReference type="GO" id="GO:0032259">
    <property type="term" value="P:methylation"/>
    <property type="evidence" value="ECO:0007669"/>
    <property type="project" value="UniProtKB-KW"/>
</dbReference>
<feature type="domain" description="O-methyltransferase C-terminal" evidence="4">
    <location>
        <begin position="206"/>
        <end position="410"/>
    </location>
</feature>
<dbReference type="SUPFAM" id="SSF46785">
    <property type="entry name" value="Winged helix' DNA-binding domain"/>
    <property type="match status" value="1"/>
</dbReference>
<proteinExistence type="predicted"/>
<dbReference type="InterPro" id="IPR012967">
    <property type="entry name" value="COMT_dimerisation"/>
</dbReference>
<accession>A0A9P4KDC4</accession>
<evidence type="ECO:0000259" key="4">
    <source>
        <dbReference type="Pfam" id="PF00891"/>
    </source>
</evidence>
<gene>
    <name evidence="6" type="ORF">CC78DRAFT_615026</name>
</gene>
<keyword evidence="2" id="KW-0808">Transferase</keyword>
<dbReference type="PANTHER" id="PTHR43712">
    <property type="entry name" value="PUTATIVE (AFU_ORTHOLOGUE AFUA_4G14580)-RELATED"/>
    <property type="match status" value="1"/>
</dbReference>
<dbReference type="PANTHER" id="PTHR43712:SF12">
    <property type="entry name" value="STERIGMATOCYSTIN 8-O-METHYLTRANSFERASE"/>
    <property type="match status" value="1"/>
</dbReference>
<dbReference type="InterPro" id="IPR036388">
    <property type="entry name" value="WH-like_DNA-bd_sf"/>
</dbReference>
<organism evidence="6 7">
    <name type="scientific">Lojkania enalia</name>
    <dbReference type="NCBI Taxonomy" id="147567"/>
    <lineage>
        <taxon>Eukaryota</taxon>
        <taxon>Fungi</taxon>
        <taxon>Dikarya</taxon>
        <taxon>Ascomycota</taxon>
        <taxon>Pezizomycotina</taxon>
        <taxon>Dothideomycetes</taxon>
        <taxon>Pleosporomycetidae</taxon>
        <taxon>Pleosporales</taxon>
        <taxon>Pleosporales incertae sedis</taxon>
        <taxon>Lojkania</taxon>
    </lineage>
</organism>
<dbReference type="EMBL" id="ML986598">
    <property type="protein sequence ID" value="KAF2266510.1"/>
    <property type="molecule type" value="Genomic_DNA"/>
</dbReference>
<evidence type="ECO:0000313" key="7">
    <source>
        <dbReference type="Proteomes" id="UP000800093"/>
    </source>
</evidence>
<dbReference type="Pfam" id="PF08100">
    <property type="entry name" value="Dimerisation"/>
    <property type="match status" value="1"/>
</dbReference>
<feature type="domain" description="O-methyltransferase dimerisation" evidence="5">
    <location>
        <begin position="83"/>
        <end position="148"/>
    </location>
</feature>
<dbReference type="OrthoDB" id="1606438at2759"/>
<dbReference type="Pfam" id="PF00891">
    <property type="entry name" value="Methyltransf_2"/>
    <property type="match status" value="1"/>
</dbReference>
<keyword evidence="3" id="KW-0949">S-adenosyl-L-methionine</keyword>
<dbReference type="SUPFAM" id="SSF53335">
    <property type="entry name" value="S-adenosyl-L-methionine-dependent methyltransferases"/>
    <property type="match status" value="1"/>
</dbReference>
<evidence type="ECO:0000256" key="3">
    <source>
        <dbReference type="ARBA" id="ARBA00022691"/>
    </source>
</evidence>
<dbReference type="Gene3D" id="1.10.10.10">
    <property type="entry name" value="Winged helix-like DNA-binding domain superfamily/Winged helix DNA-binding domain"/>
    <property type="match status" value="1"/>
</dbReference>
<dbReference type="InterPro" id="IPR016461">
    <property type="entry name" value="COMT-like"/>
</dbReference>
<sequence>MSHSRLLELSAIISESTKALHDHLAKNDLPVPAFANGTTSVLANELSAVQDALVDATNELQDLLLPPRNFLFRLGAHNNLIPLQAIVRYDVPGKVPLQGDGITYAELASATGLSEQLLRRFLRYAITMRVFAETKGKVVHTAASRALIDPHLRGWLKTGSNEMWPAASRVVDAVTKWPGSQEPNETVGFLFHTAQYGGADFELQQGFTLASGNSQSIYNVFETDPSRAADFASTMHAFSTTPEMSLDHLTSYDLWKTCKSVVDVGGSTGKAALALATVHPHLHVTVQDLPTVIAGVGQDIAPELSSRVSFMSHDFLAENAAQPVKNADVYLLRWILHNWSDKYSIRILQSLRPALKKGARVLIMEVIMPEPGALPLWKEKDLRTMDMDMLTLFNSEERGLIEWQKLIHAADPHFRFVKATEPVGSALGIIEIEWDSI</sequence>
<dbReference type="InterPro" id="IPR036390">
    <property type="entry name" value="WH_DNA-bd_sf"/>
</dbReference>
<dbReference type="InterPro" id="IPR029063">
    <property type="entry name" value="SAM-dependent_MTases_sf"/>
</dbReference>
<name>A0A9P4KDC4_9PLEO</name>
<keyword evidence="1 6" id="KW-0489">Methyltransferase</keyword>
<evidence type="ECO:0000256" key="2">
    <source>
        <dbReference type="ARBA" id="ARBA00022679"/>
    </source>
</evidence>
<protein>
    <submittedName>
        <fullName evidence="6">S-adenosyl-L-methionine-dependent methyltransferase</fullName>
    </submittedName>
</protein>
<dbReference type="Proteomes" id="UP000800093">
    <property type="component" value="Unassembled WGS sequence"/>
</dbReference>
<evidence type="ECO:0000259" key="5">
    <source>
        <dbReference type="Pfam" id="PF08100"/>
    </source>
</evidence>
<dbReference type="Gene3D" id="3.40.50.150">
    <property type="entry name" value="Vaccinia Virus protein VP39"/>
    <property type="match status" value="1"/>
</dbReference>
<dbReference type="AlphaFoldDB" id="A0A9P4KDC4"/>
<evidence type="ECO:0000256" key="1">
    <source>
        <dbReference type="ARBA" id="ARBA00022603"/>
    </source>
</evidence>
<comment type="caution">
    <text evidence="6">The sequence shown here is derived from an EMBL/GenBank/DDBJ whole genome shotgun (WGS) entry which is preliminary data.</text>
</comment>
<keyword evidence="7" id="KW-1185">Reference proteome</keyword>
<reference evidence="7" key="1">
    <citation type="journal article" date="2020" name="Stud. Mycol.">
        <title>101 Dothideomycetes genomes: A test case for predicting lifestyles and emergence of pathogens.</title>
        <authorList>
            <person name="Haridas S."/>
            <person name="Albert R."/>
            <person name="Binder M."/>
            <person name="Bloem J."/>
            <person name="LaButti K."/>
            <person name="Salamov A."/>
            <person name="Andreopoulos B."/>
            <person name="Baker S."/>
            <person name="Barry K."/>
            <person name="Bills G."/>
            <person name="Bluhm B."/>
            <person name="Cannon C."/>
            <person name="Castanera R."/>
            <person name="Culley D."/>
            <person name="Daum C."/>
            <person name="Ezra D."/>
            <person name="Gonzalez J."/>
            <person name="Henrissat B."/>
            <person name="Kuo A."/>
            <person name="Liang C."/>
            <person name="Lipzen A."/>
            <person name="Lutzoni F."/>
            <person name="Magnuson J."/>
            <person name="Mondo S."/>
            <person name="Nolan M."/>
            <person name="Ohm R."/>
            <person name="Pangilinan J."/>
            <person name="Park H.-J."/>
            <person name="Ramirez L."/>
            <person name="Alfaro M."/>
            <person name="Sun H."/>
            <person name="Tritt A."/>
            <person name="Yoshinaga Y."/>
            <person name="Zwiers L.-H."/>
            <person name="Turgeon B."/>
            <person name="Goodwin S."/>
            <person name="Spatafora J."/>
            <person name="Crous P."/>
            <person name="Grigoriev I."/>
        </authorList>
    </citation>
    <scope>NUCLEOTIDE SEQUENCE [LARGE SCALE GENOMIC DNA]</scope>
    <source>
        <strain evidence="7">CBS 304.66</strain>
    </source>
</reference>
<dbReference type="PROSITE" id="PS51683">
    <property type="entry name" value="SAM_OMT_II"/>
    <property type="match status" value="1"/>
</dbReference>